<accession>A0A849BFA2</accession>
<evidence type="ECO:0000313" key="2">
    <source>
        <dbReference type="Proteomes" id="UP000555552"/>
    </source>
</evidence>
<dbReference type="AlphaFoldDB" id="A0A849BFA2"/>
<dbReference type="EMBL" id="JABEMA010000006">
    <property type="protein sequence ID" value="NNH21739.1"/>
    <property type="molecule type" value="Genomic_DNA"/>
</dbReference>
<dbReference type="SUPFAM" id="SSF52540">
    <property type="entry name" value="P-loop containing nucleoside triphosphate hydrolases"/>
    <property type="match status" value="1"/>
</dbReference>
<dbReference type="Gene3D" id="3.40.50.300">
    <property type="entry name" value="P-loop containing nucleotide triphosphate hydrolases"/>
    <property type="match status" value="2"/>
</dbReference>
<comment type="caution">
    <text evidence="1">The sequence shown here is derived from an EMBL/GenBank/DDBJ whole genome shotgun (WGS) entry which is preliminary data.</text>
</comment>
<keyword evidence="2" id="KW-1185">Reference proteome</keyword>
<name>A0A849BFA2_9ACTN</name>
<evidence type="ECO:0008006" key="3">
    <source>
        <dbReference type="Google" id="ProtNLM"/>
    </source>
</evidence>
<organism evidence="1 2">
    <name type="scientific">Pseudokineococcus marinus</name>
    <dbReference type="NCBI Taxonomy" id="351215"/>
    <lineage>
        <taxon>Bacteria</taxon>
        <taxon>Bacillati</taxon>
        <taxon>Actinomycetota</taxon>
        <taxon>Actinomycetes</taxon>
        <taxon>Kineosporiales</taxon>
        <taxon>Kineosporiaceae</taxon>
        <taxon>Pseudokineococcus</taxon>
    </lineage>
</organism>
<dbReference type="InterPro" id="IPR027417">
    <property type="entry name" value="P-loop_NTPase"/>
</dbReference>
<evidence type="ECO:0000313" key="1">
    <source>
        <dbReference type="EMBL" id="NNH21739.1"/>
    </source>
</evidence>
<protein>
    <recommendedName>
        <fullName evidence="3">AAA-like domain-containing protein</fullName>
    </recommendedName>
</protein>
<proteinExistence type="predicted"/>
<dbReference type="Proteomes" id="UP000555552">
    <property type="component" value="Unassembled WGS sequence"/>
</dbReference>
<reference evidence="1 2" key="1">
    <citation type="submission" date="2020-05" db="EMBL/GenBank/DDBJ databases">
        <title>MicrobeNet Type strains.</title>
        <authorList>
            <person name="Nicholson A.C."/>
        </authorList>
    </citation>
    <scope>NUCLEOTIDE SEQUENCE [LARGE SCALE GENOMIC DNA]</scope>
    <source>
        <strain evidence="1 2">JCM 14547</strain>
    </source>
</reference>
<gene>
    <name evidence="1" type="ORF">HLB09_01270</name>
</gene>
<sequence length="382" mass="41333">MVAHDPFTAYEQGVVDSPAVVVLGGIGNGKSSLLKTVYVLRPLILRGRRVVVMDRKDQNGEGEYAEVARQFGNEPFRMVLGGGGTTINILDPVVLASAGIAGQYRLLRAVTELANDGEGLTKWERPALRAAHRATLRQAEADGITPRLEHLLAQLGRLHPEFADHSPATKEKLHQGGVAVRHMLSALLSDELAGLFDGETSPEVRLADRLTVFDVSQLPDEGPAVSMVMAVANVWLLGTLRQQRGLRTNFVAEEGWDLVGGPGGRVFRRNSKLARGLGLSNIAALHHVADIPVDDPAIAMLKEAGTAHLFKQERDDDVQAVIRTYGLDPSSAGVLANLNTGHHLLKIGSRREIHVEHVRSTMERVITNTDSAMMLDGRGRGL</sequence>